<evidence type="ECO:0000313" key="11">
    <source>
        <dbReference type="EMBL" id="ARK32314.1"/>
    </source>
</evidence>
<sequence length="607" mass="65195" precursor="true">MKKLSFLFVVMLLISTFLSSFVLADENNEGQLKLVALGDSITFGTGLEPGDEPFPSLIGDGQLEVTNLGVPGATSTDLVNSLGSFSAHLQDADVVTLTIGGNDLLQNEMMATILNTQEIHVTNEELAAEVQAIVATYTQNLQTIIAAIRAQTDAPIVLYTIYNPFGPSEDPFAQALHGLGEQVMTAMNTAIHAVSGPSGSLVANAYASFSTQQATLISADRIHPNANGHQILAALADQLLADLLVPPAPPEEEEPVEEEEDPVEEDPNEEPPSEVPPTESSILVALGDSITYGLYLDADVTKPSTLAFPHLIEAGKHEVINLGVPGLTSAQLLQLLQTNEEYLTAVQQASIITVNIGNNDLLQAAGIAEAIENGEPIIIDEELQNKLDGAVLEMAQNLQAIMGMIRQQSDAPVVLYNLYNPFGENEDPFLQSLHLLGEELIPAINSQIIHPIANQSAAVVADAYTAFSGKQSVYITYDFVHPNALGHEALAAAGVAALRGVEPEQPIIVHPPEEEEVEEPEESEEENEVIITPVKKETTKKEPPKKQPVKQTTTDKKQTSEQTGKKLPNTATQTYTYMAIGAALLVLGAILLIIQYRRQRGIENLLS</sequence>
<dbReference type="SUPFAM" id="SSF52266">
    <property type="entry name" value="SGNH hydrolase"/>
    <property type="match status" value="2"/>
</dbReference>
<keyword evidence="7" id="KW-0472">Membrane</keyword>
<feature type="region of interest" description="Disordered" evidence="6">
    <location>
        <begin position="505"/>
        <end position="567"/>
    </location>
</feature>
<dbReference type="PANTHER" id="PTHR30383:SF5">
    <property type="entry name" value="SGNH HYDROLASE-TYPE ESTERASE DOMAIN-CONTAINING PROTEIN"/>
    <property type="match status" value="1"/>
</dbReference>
<dbReference type="Pfam" id="PF00746">
    <property type="entry name" value="Gram_pos_anchor"/>
    <property type="match status" value="1"/>
</dbReference>
<dbReference type="KEGG" id="bkw:BkAM31D_22020"/>
<dbReference type="InterPro" id="IPR036514">
    <property type="entry name" value="SGNH_hydro_sf"/>
</dbReference>
<feature type="domain" description="Gram-positive cocci surface proteins LPxTG" evidence="9">
    <location>
        <begin position="561"/>
        <end position="593"/>
    </location>
</feature>
<evidence type="ECO:0000256" key="6">
    <source>
        <dbReference type="SAM" id="MobiDB-lite"/>
    </source>
</evidence>
<evidence type="ECO:0000256" key="8">
    <source>
        <dbReference type="SAM" id="SignalP"/>
    </source>
</evidence>
<dbReference type="InterPro" id="IPR019931">
    <property type="entry name" value="LPXTG_anchor"/>
</dbReference>
<keyword evidence="12" id="KW-1185">Reference proteome</keyword>
<feature type="region of interest" description="Disordered" evidence="6">
    <location>
        <begin position="246"/>
        <end position="280"/>
    </location>
</feature>
<keyword evidence="7" id="KW-1133">Transmembrane helix</keyword>
<dbReference type="EMBL" id="CP020814">
    <property type="protein sequence ID" value="ARK32314.1"/>
    <property type="molecule type" value="Genomic_DNA"/>
</dbReference>
<keyword evidence="5" id="KW-0572">Peptidoglycan-anchor</keyword>
<dbReference type="AlphaFoldDB" id="A0A1X9MHX8"/>
<name>A0A1X9MHX8_9BACI</name>
<feature type="transmembrane region" description="Helical" evidence="7">
    <location>
        <begin position="575"/>
        <end position="594"/>
    </location>
</feature>
<feature type="chain" id="PRO_5011006255" evidence="8">
    <location>
        <begin position="25"/>
        <end position="607"/>
    </location>
</feature>
<dbReference type="PANTHER" id="PTHR30383">
    <property type="entry name" value="THIOESTERASE 1/PROTEASE 1/LYSOPHOSPHOLIPASE L1"/>
    <property type="match status" value="1"/>
</dbReference>
<feature type="compositionally biased region" description="Acidic residues" evidence="6">
    <location>
        <begin position="250"/>
        <end position="272"/>
    </location>
</feature>
<evidence type="ECO:0000256" key="5">
    <source>
        <dbReference type="ARBA" id="ARBA00023088"/>
    </source>
</evidence>
<dbReference type="EC" id="3.-.-.-" evidence="11"/>
<dbReference type="NCBIfam" id="TIGR01167">
    <property type="entry name" value="LPXTG_anchor"/>
    <property type="match status" value="1"/>
</dbReference>
<dbReference type="Gene3D" id="3.40.50.1110">
    <property type="entry name" value="SGNH hydrolase"/>
    <property type="match status" value="2"/>
</dbReference>
<keyword evidence="4 8" id="KW-0732">Signal</keyword>
<feature type="domain" description="SGNH hydrolase-type esterase" evidence="10">
    <location>
        <begin position="36"/>
        <end position="231"/>
    </location>
</feature>
<evidence type="ECO:0000256" key="2">
    <source>
        <dbReference type="ARBA" id="ARBA00022512"/>
    </source>
</evidence>
<evidence type="ECO:0000259" key="10">
    <source>
        <dbReference type="Pfam" id="PF13472"/>
    </source>
</evidence>
<evidence type="ECO:0000256" key="7">
    <source>
        <dbReference type="SAM" id="Phobius"/>
    </source>
</evidence>
<evidence type="ECO:0000256" key="3">
    <source>
        <dbReference type="ARBA" id="ARBA00022525"/>
    </source>
</evidence>
<organism evidence="11 12">
    <name type="scientific">Halalkalibacter krulwichiae</name>
    <dbReference type="NCBI Taxonomy" id="199441"/>
    <lineage>
        <taxon>Bacteria</taxon>
        <taxon>Bacillati</taxon>
        <taxon>Bacillota</taxon>
        <taxon>Bacilli</taxon>
        <taxon>Bacillales</taxon>
        <taxon>Bacillaceae</taxon>
        <taxon>Halalkalibacter</taxon>
    </lineage>
</organism>
<dbReference type="InterPro" id="IPR051532">
    <property type="entry name" value="Ester_Hydrolysis_Enzymes"/>
</dbReference>
<evidence type="ECO:0000259" key="9">
    <source>
        <dbReference type="Pfam" id="PF00746"/>
    </source>
</evidence>
<dbReference type="InterPro" id="IPR013830">
    <property type="entry name" value="SGNH_hydro"/>
</dbReference>
<dbReference type="STRING" id="199441.BkAM31D_22020"/>
<evidence type="ECO:0000256" key="1">
    <source>
        <dbReference type="ARBA" id="ARBA00004168"/>
    </source>
</evidence>
<reference evidence="11 12" key="1">
    <citation type="submission" date="2017-04" db="EMBL/GenBank/DDBJ databases">
        <title>Bacillus krulwichiae AM31D Genome sequencing and assembly.</title>
        <authorList>
            <person name="Krulwich T.A."/>
            <person name="Anastor L."/>
            <person name="Ehrlich R."/>
            <person name="Ehrlich G.D."/>
            <person name="Janto B."/>
        </authorList>
    </citation>
    <scope>NUCLEOTIDE SEQUENCE [LARGE SCALE GENOMIC DNA]</scope>
    <source>
        <strain evidence="11 12">AM31D</strain>
    </source>
</reference>
<dbReference type="Proteomes" id="UP000193006">
    <property type="component" value="Chromosome"/>
</dbReference>
<comment type="subcellular location">
    <subcellularLocation>
        <location evidence="1">Secreted</location>
        <location evidence="1">Cell wall</location>
        <topology evidence="1">Peptidoglycan-anchor</topology>
    </subcellularLocation>
</comment>
<protein>
    <submittedName>
        <fullName evidence="11">Spore germination lipase LipC</fullName>
        <ecNumber evidence="11">3.-.-.-</ecNumber>
    </submittedName>
</protein>
<feature type="compositionally biased region" description="Acidic residues" evidence="6">
    <location>
        <begin position="513"/>
        <end position="528"/>
    </location>
</feature>
<dbReference type="Pfam" id="PF13472">
    <property type="entry name" value="Lipase_GDSL_2"/>
    <property type="match status" value="2"/>
</dbReference>
<keyword evidence="7" id="KW-0812">Transmembrane</keyword>
<proteinExistence type="predicted"/>
<evidence type="ECO:0000313" key="12">
    <source>
        <dbReference type="Proteomes" id="UP000193006"/>
    </source>
</evidence>
<keyword evidence="2" id="KW-0134">Cell wall</keyword>
<dbReference type="RefSeq" id="WP_066157093.1">
    <property type="nucleotide sequence ID" value="NZ_CP020814.1"/>
</dbReference>
<feature type="domain" description="SGNH hydrolase-type esterase" evidence="10">
    <location>
        <begin position="285"/>
        <end position="489"/>
    </location>
</feature>
<keyword evidence="3" id="KW-0964">Secreted</keyword>
<keyword evidence="11" id="KW-0378">Hydrolase</keyword>
<dbReference type="GO" id="GO:0004622">
    <property type="term" value="F:phosphatidylcholine lysophospholipase activity"/>
    <property type="evidence" value="ECO:0007669"/>
    <property type="project" value="TreeGrafter"/>
</dbReference>
<gene>
    <name evidence="11" type="primary">lipC_3</name>
    <name evidence="11" type="ORF">BkAM31D_22020</name>
</gene>
<feature type="compositionally biased region" description="Basic and acidic residues" evidence="6">
    <location>
        <begin position="534"/>
        <end position="545"/>
    </location>
</feature>
<feature type="signal peptide" evidence="8">
    <location>
        <begin position="1"/>
        <end position="24"/>
    </location>
</feature>
<evidence type="ECO:0000256" key="4">
    <source>
        <dbReference type="ARBA" id="ARBA00022729"/>
    </source>
</evidence>
<accession>A0A1X9MHX8</accession>